<dbReference type="RefSeq" id="WP_246637932.1">
    <property type="nucleotide sequence ID" value="NZ_CP078143.1"/>
</dbReference>
<gene>
    <name evidence="2" type="ORF">ACFPOD_18945</name>
</gene>
<protein>
    <submittedName>
        <fullName evidence="2">Plasmid stabilization protein</fullName>
    </submittedName>
</protein>
<dbReference type="InterPro" id="IPR013321">
    <property type="entry name" value="Arc_rbn_hlx_hlx"/>
</dbReference>
<dbReference type="InterPro" id="IPR053853">
    <property type="entry name" value="FitA-like_RHH"/>
</dbReference>
<sequence>MSGIECSRLAGVPHTCRGVMIEVFCDGATMATLTIRNVDEKVRRALKKQAAENDVSMEEEVRRILVKSVNPTQITRDKNARHRIELIESISMRPIGPFDLKAITDEIWNGRTL</sequence>
<dbReference type="EMBL" id="JBHSNB010000006">
    <property type="protein sequence ID" value="MFC5587200.1"/>
    <property type="molecule type" value="Genomic_DNA"/>
</dbReference>
<dbReference type="SUPFAM" id="SSF47598">
    <property type="entry name" value="Ribbon-helix-helix"/>
    <property type="match status" value="1"/>
</dbReference>
<accession>A0ABW0TCM8</accession>
<dbReference type="InterPro" id="IPR010985">
    <property type="entry name" value="Ribbon_hlx_hlx"/>
</dbReference>
<name>A0ABW0TCM8_9HYPH</name>
<evidence type="ECO:0000313" key="2">
    <source>
        <dbReference type="EMBL" id="MFC5587200.1"/>
    </source>
</evidence>
<organism evidence="2 3">
    <name type="scientific">Nitratireductor kimnyeongensis</name>
    <dbReference type="NCBI Taxonomy" id="430679"/>
    <lineage>
        <taxon>Bacteria</taxon>
        <taxon>Pseudomonadati</taxon>
        <taxon>Pseudomonadota</taxon>
        <taxon>Alphaproteobacteria</taxon>
        <taxon>Hyphomicrobiales</taxon>
        <taxon>Phyllobacteriaceae</taxon>
        <taxon>Nitratireductor</taxon>
    </lineage>
</organism>
<reference evidence="3" key="1">
    <citation type="journal article" date="2019" name="Int. J. Syst. Evol. Microbiol.">
        <title>The Global Catalogue of Microorganisms (GCM) 10K type strain sequencing project: providing services to taxonomists for standard genome sequencing and annotation.</title>
        <authorList>
            <consortium name="The Broad Institute Genomics Platform"/>
            <consortium name="The Broad Institute Genome Sequencing Center for Infectious Disease"/>
            <person name="Wu L."/>
            <person name="Ma J."/>
        </authorList>
    </citation>
    <scope>NUCLEOTIDE SEQUENCE [LARGE SCALE GENOMIC DNA]</scope>
    <source>
        <strain evidence="3">JCM 3366</strain>
    </source>
</reference>
<comment type="caution">
    <text evidence="2">The sequence shown here is derived from an EMBL/GenBank/DDBJ whole genome shotgun (WGS) entry which is preliminary data.</text>
</comment>
<proteinExistence type="predicted"/>
<dbReference type="Gene3D" id="1.10.1220.10">
    <property type="entry name" value="Met repressor-like"/>
    <property type="match status" value="1"/>
</dbReference>
<evidence type="ECO:0000313" key="3">
    <source>
        <dbReference type="Proteomes" id="UP001596107"/>
    </source>
</evidence>
<dbReference type="Pfam" id="PF22513">
    <property type="entry name" value="FitA-like_RHH"/>
    <property type="match status" value="1"/>
</dbReference>
<feature type="domain" description="Antitoxin FitA-like ribbon-helix-helix" evidence="1">
    <location>
        <begin position="31"/>
        <end position="67"/>
    </location>
</feature>
<keyword evidence="3" id="KW-1185">Reference proteome</keyword>
<dbReference type="Proteomes" id="UP001596107">
    <property type="component" value="Unassembled WGS sequence"/>
</dbReference>
<evidence type="ECO:0000259" key="1">
    <source>
        <dbReference type="Pfam" id="PF22513"/>
    </source>
</evidence>